<evidence type="ECO:0000313" key="3">
    <source>
        <dbReference type="Proteomes" id="UP000308488"/>
    </source>
</evidence>
<dbReference type="EMBL" id="SZYH01000001">
    <property type="protein sequence ID" value="TKV68484.1"/>
    <property type="molecule type" value="Genomic_DNA"/>
</dbReference>
<sequence length="78" mass="8481">MGIENSATGLTGNSVKTGFTGCKAGIRGYILESMKTTHTTCQLNVLQAFGDKPMAAVAAVFFWWFGYGFYFSQSRGRP</sequence>
<dbReference type="AlphaFoldDB" id="A0A4U6R3X3"/>
<keyword evidence="1" id="KW-0812">Transmembrane</keyword>
<feature type="transmembrane region" description="Helical" evidence="1">
    <location>
        <begin position="54"/>
        <end position="72"/>
    </location>
</feature>
<comment type="caution">
    <text evidence="2">The sequence shown here is derived from an EMBL/GenBank/DDBJ whole genome shotgun (WGS) entry which is preliminary data.</text>
</comment>
<evidence type="ECO:0000313" key="2">
    <source>
        <dbReference type="EMBL" id="TKV68484.1"/>
    </source>
</evidence>
<gene>
    <name evidence="2" type="ORF">FDP08_10500</name>
</gene>
<proteinExistence type="predicted"/>
<dbReference type="Proteomes" id="UP000308488">
    <property type="component" value="Unassembled WGS sequence"/>
</dbReference>
<name>A0A4U6R3X3_9GAMM</name>
<dbReference type="RefSeq" id="WP_137436113.1">
    <property type="nucleotide sequence ID" value="NZ_JANRHC010000002.1"/>
</dbReference>
<keyword evidence="3" id="KW-1185">Reference proteome</keyword>
<evidence type="ECO:0000256" key="1">
    <source>
        <dbReference type="SAM" id="Phobius"/>
    </source>
</evidence>
<organism evidence="2 3">
    <name type="scientific">Marinobacter panjinensis</name>
    <dbReference type="NCBI Taxonomy" id="2576384"/>
    <lineage>
        <taxon>Bacteria</taxon>
        <taxon>Pseudomonadati</taxon>
        <taxon>Pseudomonadota</taxon>
        <taxon>Gammaproteobacteria</taxon>
        <taxon>Pseudomonadales</taxon>
        <taxon>Marinobacteraceae</taxon>
        <taxon>Marinobacter</taxon>
    </lineage>
</organism>
<dbReference type="OrthoDB" id="9999475at2"/>
<keyword evidence="1" id="KW-1133">Transmembrane helix</keyword>
<keyword evidence="1" id="KW-0472">Membrane</keyword>
<protein>
    <submittedName>
        <fullName evidence="2">Uncharacterized protein</fullName>
    </submittedName>
</protein>
<accession>A0A4U6R3X3</accession>
<reference evidence="2 3" key="1">
    <citation type="submission" date="2019-05" db="EMBL/GenBank/DDBJ databases">
        <title>Marinobacter panjinensis sp. nov., a moderately halophilic bacterium isolated from sea tidal flat environment.</title>
        <authorList>
            <person name="Yang W."/>
            <person name="An M."/>
            <person name="He W."/>
            <person name="Luo X."/>
            <person name="Zhu L."/>
            <person name="Chen G."/>
            <person name="Zhang Y."/>
            <person name="Wang Y."/>
        </authorList>
    </citation>
    <scope>NUCLEOTIDE SEQUENCE [LARGE SCALE GENOMIC DNA]</scope>
    <source>
        <strain evidence="2 3">PJ-16</strain>
    </source>
</reference>